<dbReference type="Proteomes" id="UP000694397">
    <property type="component" value="Chromosome 4"/>
</dbReference>
<dbReference type="AlphaFoldDB" id="A0A8C9RNJ5"/>
<dbReference type="Ensembl" id="ENSSFOT00015017364.2">
    <property type="protein sequence ID" value="ENSSFOP00015017168.2"/>
    <property type="gene ID" value="ENSSFOG00015011060.2"/>
</dbReference>
<reference evidence="1 2" key="1">
    <citation type="submission" date="2019-04" db="EMBL/GenBank/DDBJ databases">
        <authorList>
            <consortium name="Wellcome Sanger Institute Data Sharing"/>
        </authorList>
    </citation>
    <scope>NUCLEOTIDE SEQUENCE [LARGE SCALE GENOMIC DNA]</scope>
</reference>
<reference evidence="1" key="3">
    <citation type="submission" date="2025-09" db="UniProtKB">
        <authorList>
            <consortium name="Ensembl"/>
        </authorList>
    </citation>
    <scope>IDENTIFICATION</scope>
</reference>
<organism evidence="1 2">
    <name type="scientific">Scleropages formosus</name>
    <name type="common">Asian bonytongue</name>
    <name type="synonym">Osteoglossum formosum</name>
    <dbReference type="NCBI Taxonomy" id="113540"/>
    <lineage>
        <taxon>Eukaryota</taxon>
        <taxon>Metazoa</taxon>
        <taxon>Chordata</taxon>
        <taxon>Craniata</taxon>
        <taxon>Vertebrata</taxon>
        <taxon>Euteleostomi</taxon>
        <taxon>Actinopterygii</taxon>
        <taxon>Neopterygii</taxon>
        <taxon>Teleostei</taxon>
        <taxon>Osteoglossocephala</taxon>
        <taxon>Osteoglossomorpha</taxon>
        <taxon>Osteoglossiformes</taxon>
        <taxon>Osteoglossidae</taxon>
        <taxon>Scleropages</taxon>
    </lineage>
</organism>
<name>A0A8C9RNJ5_SCLFO</name>
<evidence type="ECO:0000313" key="2">
    <source>
        <dbReference type="Proteomes" id="UP000694397"/>
    </source>
</evidence>
<keyword evidence="2" id="KW-1185">Reference proteome</keyword>
<proteinExistence type="predicted"/>
<evidence type="ECO:0000313" key="1">
    <source>
        <dbReference type="Ensembl" id="ENSSFOP00015017168.2"/>
    </source>
</evidence>
<reference evidence="1" key="2">
    <citation type="submission" date="2025-08" db="UniProtKB">
        <authorList>
            <consortium name="Ensembl"/>
        </authorList>
    </citation>
    <scope>IDENTIFICATION</scope>
</reference>
<protein>
    <submittedName>
        <fullName evidence="1">Uncharacterized protein</fullName>
    </submittedName>
</protein>
<sequence length="72" mass="8153">MFTTSGTKYLWSFDSVVTVQTKSKLYTSFSSRSNRLVTTNSDVFRPSTFRSKTSCSLNSSALNTLQLNIYFC</sequence>
<accession>A0A8C9RNJ5</accession>